<organism evidence="8 9">
    <name type="scientific">Thiolapillus brandeum</name>
    <dbReference type="NCBI Taxonomy" id="1076588"/>
    <lineage>
        <taxon>Bacteria</taxon>
        <taxon>Pseudomonadati</taxon>
        <taxon>Pseudomonadota</taxon>
        <taxon>Gammaproteobacteria</taxon>
        <taxon>Chromatiales</taxon>
        <taxon>Sedimenticolaceae</taxon>
        <taxon>Thiolapillus</taxon>
    </lineage>
</organism>
<name>A0A7U6GJB5_9GAMM</name>
<protein>
    <recommendedName>
        <fullName evidence="7">Na(+)/H(+) antiporter NhaA</fullName>
    </recommendedName>
    <alternativeName>
        <fullName evidence="7">Sodium/proton antiporter NhaA</fullName>
    </alternativeName>
</protein>
<feature type="transmembrane region" description="Helical" evidence="7">
    <location>
        <begin position="187"/>
        <end position="211"/>
    </location>
</feature>
<keyword evidence="2 7" id="KW-1003">Cell membrane</keyword>
<feature type="transmembrane region" description="Helical" evidence="7">
    <location>
        <begin position="439"/>
        <end position="461"/>
    </location>
</feature>
<keyword evidence="7" id="KW-0915">Sodium</keyword>
<keyword evidence="9" id="KW-1185">Reference proteome</keyword>
<dbReference type="GO" id="GO:0005886">
    <property type="term" value="C:plasma membrane"/>
    <property type="evidence" value="ECO:0007669"/>
    <property type="project" value="UniProtKB-SubCell"/>
</dbReference>
<dbReference type="InterPro" id="IPR004670">
    <property type="entry name" value="NhaA"/>
</dbReference>
<feature type="transmembrane region" description="Helical" evidence="7">
    <location>
        <begin position="54"/>
        <end position="72"/>
    </location>
</feature>
<evidence type="ECO:0000313" key="8">
    <source>
        <dbReference type="EMBL" id="BAO44652.1"/>
    </source>
</evidence>
<dbReference type="GO" id="GO:0015385">
    <property type="term" value="F:sodium:proton antiporter activity"/>
    <property type="evidence" value="ECO:0007669"/>
    <property type="project" value="UniProtKB-UniRule"/>
</dbReference>
<dbReference type="PANTHER" id="PTHR30341:SF0">
    <property type="entry name" value="NA(+)_H(+) ANTIPORTER NHAA"/>
    <property type="match status" value="1"/>
</dbReference>
<dbReference type="Proteomes" id="UP000031631">
    <property type="component" value="Chromosome"/>
</dbReference>
<evidence type="ECO:0000256" key="2">
    <source>
        <dbReference type="ARBA" id="ARBA00022475"/>
    </source>
</evidence>
<evidence type="ECO:0000256" key="5">
    <source>
        <dbReference type="ARBA" id="ARBA00023136"/>
    </source>
</evidence>
<reference evidence="8 9" key="1">
    <citation type="journal article" date="2014" name="PLoS ONE">
        <title>Physiological and genomic features of a novel sulfur-oxidizing gammaproteobacterium belonging to a previously uncultivated symbiotic lineage isolated from a hydrothermal vent.</title>
        <authorList>
            <person name="Nunoura T."/>
            <person name="Takaki Y."/>
            <person name="Kazama H."/>
            <person name="Kakuta J."/>
            <person name="Shimamura S."/>
            <person name="Makita H."/>
            <person name="Hirai M."/>
            <person name="Miyazaki M."/>
            <person name="Takai K."/>
        </authorList>
    </citation>
    <scope>NUCLEOTIDE SEQUENCE [LARGE SCALE GENOMIC DNA]</scope>
    <source>
        <strain evidence="8 9">Hiromi1</strain>
    </source>
</reference>
<evidence type="ECO:0000313" key="9">
    <source>
        <dbReference type="Proteomes" id="UP000031631"/>
    </source>
</evidence>
<dbReference type="HAMAP" id="MF_01844">
    <property type="entry name" value="NhaA"/>
    <property type="match status" value="1"/>
</dbReference>
<comment type="function">
    <text evidence="7">Na(+)/H(+) antiporter that extrudes sodium in exchange for external protons.</text>
</comment>
<feature type="transmembrane region" description="Helical" evidence="7">
    <location>
        <begin position="370"/>
        <end position="394"/>
    </location>
</feature>
<dbReference type="Gene3D" id="1.20.1530.10">
    <property type="entry name" value="Na+/H+ antiporter like domain"/>
    <property type="match status" value="1"/>
</dbReference>
<dbReference type="Pfam" id="PF06965">
    <property type="entry name" value="Na_H_antiport_1"/>
    <property type="match status" value="1"/>
</dbReference>
<proteinExistence type="inferred from homology"/>
<dbReference type="KEGG" id="tbn:TBH_C1735"/>
<evidence type="ECO:0000256" key="1">
    <source>
        <dbReference type="ARBA" id="ARBA00004429"/>
    </source>
</evidence>
<dbReference type="AlphaFoldDB" id="A0A7U6GJB5"/>
<keyword evidence="7" id="KW-0813">Transport</keyword>
<feature type="transmembrane region" description="Helical" evidence="7">
    <location>
        <begin position="245"/>
        <end position="273"/>
    </location>
</feature>
<feature type="transmembrane region" description="Helical" evidence="7">
    <location>
        <begin position="162"/>
        <end position="180"/>
    </location>
</feature>
<evidence type="ECO:0000256" key="7">
    <source>
        <dbReference type="HAMAP-Rule" id="MF_01844"/>
    </source>
</evidence>
<gene>
    <name evidence="7" type="primary">nhaA</name>
    <name evidence="8" type="ORF">TBH_C1735</name>
</gene>
<keyword evidence="7" id="KW-0406">Ion transport</keyword>
<feature type="transmembrane region" description="Helical" evidence="7">
    <location>
        <begin position="217"/>
        <end position="233"/>
    </location>
</feature>
<evidence type="ECO:0000256" key="6">
    <source>
        <dbReference type="ARBA" id="ARBA00023201"/>
    </source>
</evidence>
<comment type="catalytic activity">
    <reaction evidence="7">
        <text>Na(+)(in) + 2 H(+)(out) = Na(+)(out) + 2 H(+)(in)</text>
        <dbReference type="Rhea" id="RHEA:29251"/>
        <dbReference type="ChEBI" id="CHEBI:15378"/>
        <dbReference type="ChEBI" id="CHEBI:29101"/>
    </reaction>
</comment>
<keyword evidence="3 7" id="KW-0812">Transmembrane</keyword>
<comment type="similarity">
    <text evidence="7">Belongs to the NhaA Na(+)/H(+) (TC 2.A.33) antiporter family.</text>
</comment>
<dbReference type="InterPro" id="IPR023171">
    <property type="entry name" value="Na/H_antiporter_dom_sf"/>
</dbReference>
<comment type="subcellular location">
    <subcellularLocation>
        <location evidence="1">Cell inner membrane</location>
        <topology evidence="1">Multi-pass membrane protein</topology>
    </subcellularLocation>
    <subcellularLocation>
        <location evidence="7">Cell membrane</location>
        <topology evidence="7">Multi-pass membrane protein</topology>
    </subcellularLocation>
</comment>
<dbReference type="EMBL" id="AP012273">
    <property type="protein sequence ID" value="BAO44652.1"/>
    <property type="molecule type" value="Genomic_DNA"/>
</dbReference>
<dbReference type="GO" id="GO:0006885">
    <property type="term" value="P:regulation of pH"/>
    <property type="evidence" value="ECO:0007669"/>
    <property type="project" value="UniProtKB-UniRule"/>
</dbReference>
<keyword evidence="7" id="KW-0050">Antiport</keyword>
<keyword evidence="4 7" id="KW-1133">Transmembrane helix</keyword>
<accession>A0A7U6GJB5</accession>
<feature type="transmembrane region" description="Helical" evidence="7">
    <location>
        <begin position="415"/>
        <end position="433"/>
    </location>
</feature>
<evidence type="ECO:0000256" key="4">
    <source>
        <dbReference type="ARBA" id="ARBA00022989"/>
    </source>
</evidence>
<feature type="transmembrane region" description="Helical" evidence="7">
    <location>
        <begin position="132"/>
        <end position="150"/>
    </location>
</feature>
<sequence length="469" mass="49949">MGVIASPYAKHTQYSGLLMKNSKGKEYLAPWERAFDQILTPLEEFIHRQTTSGILLMLCAVVALIVGNSPLAESYNHVLHTEVTLGGGSLTLTMSLHHWINDGLMALFFLVVGLELKRELLVGELADPRQALLPISAAVGGMLLPALFFLLVNQGGEGAQGWGIPMATDIAFALGALALLGKRVPPALLTFLVALAIVDDLGAVVVIALFYTAKIDTVALAAAAGVLFLLIALNRGGIRRILPYALLGVLLWLALLKSGVHATLAGVFLAFTIPMKPKLDAMRFLENAHSLLNQIKAAHEKEPNIILNDQMRSRVTALSDGVQLAQAPAQVLEHKLHMTSAFLVIPVFALANAGIPIDFSAMDQIFTDPVALGVVAGLVLGKLIGITATVWLMVKLGFSQLPMGLKFSHVMGMSLMAGIGFTMSIFVTELAFADNPENLLMAKTGVLLASLIAGVGGFIWLRMIGRGTG</sequence>
<dbReference type="NCBIfam" id="TIGR00773">
    <property type="entry name" value="NhaA"/>
    <property type="match status" value="1"/>
</dbReference>
<keyword evidence="6 7" id="KW-0739">Sodium transport</keyword>
<dbReference type="PANTHER" id="PTHR30341">
    <property type="entry name" value="SODIUM ION/PROTON ANTIPORTER NHAA-RELATED"/>
    <property type="match status" value="1"/>
</dbReference>
<keyword evidence="5 7" id="KW-0472">Membrane</keyword>
<evidence type="ECO:0000256" key="3">
    <source>
        <dbReference type="ARBA" id="ARBA00022692"/>
    </source>
</evidence>